<dbReference type="Proteomes" id="UP000179115">
    <property type="component" value="Unassembled WGS sequence"/>
</dbReference>
<dbReference type="InterPro" id="IPR011006">
    <property type="entry name" value="CheY-like_superfamily"/>
</dbReference>
<dbReference type="InterPro" id="IPR050595">
    <property type="entry name" value="Bact_response_regulator"/>
</dbReference>
<comment type="caution">
    <text evidence="5">The sequence shown here is derived from an EMBL/GenBank/DDBJ whole genome shotgun (WGS) entry which is preliminary data.</text>
</comment>
<keyword evidence="2" id="KW-0902">Two-component regulatory system</keyword>
<dbReference type="AlphaFoldDB" id="A0A1F6EEK0"/>
<dbReference type="EMBL" id="MFLV01000001">
    <property type="protein sequence ID" value="OGG72083.1"/>
    <property type="molecule type" value="Genomic_DNA"/>
</dbReference>
<dbReference type="PROSITE" id="PS50110">
    <property type="entry name" value="RESPONSE_REGULATORY"/>
    <property type="match status" value="1"/>
</dbReference>
<dbReference type="SUPFAM" id="SSF52172">
    <property type="entry name" value="CheY-like"/>
    <property type="match status" value="1"/>
</dbReference>
<evidence type="ECO:0000256" key="2">
    <source>
        <dbReference type="ARBA" id="ARBA00023012"/>
    </source>
</evidence>
<feature type="modified residue" description="4-aspartylphosphate" evidence="3">
    <location>
        <position position="52"/>
    </location>
</feature>
<proteinExistence type="predicted"/>
<keyword evidence="1 3" id="KW-0597">Phosphoprotein</keyword>
<protein>
    <recommendedName>
        <fullName evidence="4">Response regulatory domain-containing protein</fullName>
    </recommendedName>
</protein>
<accession>A0A1F6EEK0</accession>
<evidence type="ECO:0000256" key="1">
    <source>
        <dbReference type="ARBA" id="ARBA00022553"/>
    </source>
</evidence>
<name>A0A1F6EEK0_9BACT</name>
<evidence type="ECO:0000256" key="3">
    <source>
        <dbReference type="PROSITE-ProRule" id="PRU00169"/>
    </source>
</evidence>
<sequence length="122" mass="13599">MHILLVDDNSLVLEDLAATLEVAGHHVITFSRGKDLIQHVQENPVCDVIVTDKNMPKMDGFEVLTTLRNNKALDKTPIIMHTSEPGLEPIVKKYGGLYAEKVPLSKNLLNLLRKIENGEVTM</sequence>
<dbReference type="SMART" id="SM00448">
    <property type="entry name" value="REC"/>
    <property type="match status" value="1"/>
</dbReference>
<dbReference type="Pfam" id="PF00072">
    <property type="entry name" value="Response_reg"/>
    <property type="match status" value="1"/>
</dbReference>
<dbReference type="PANTHER" id="PTHR44591:SF14">
    <property type="entry name" value="PROTEIN PILG"/>
    <property type="match status" value="1"/>
</dbReference>
<organism evidence="5 6">
    <name type="scientific">Candidatus Kaiserbacteria bacterium RIFCSPLOWO2_01_FULL_51_21</name>
    <dbReference type="NCBI Taxonomy" id="1798508"/>
    <lineage>
        <taxon>Bacteria</taxon>
        <taxon>Candidatus Kaiseribacteriota</taxon>
    </lineage>
</organism>
<feature type="domain" description="Response regulatory" evidence="4">
    <location>
        <begin position="2"/>
        <end position="116"/>
    </location>
</feature>
<dbReference type="Gene3D" id="3.40.50.2300">
    <property type="match status" value="1"/>
</dbReference>
<dbReference type="PANTHER" id="PTHR44591">
    <property type="entry name" value="STRESS RESPONSE REGULATOR PROTEIN 1"/>
    <property type="match status" value="1"/>
</dbReference>
<gene>
    <name evidence="5" type="ORF">A3A35_02340</name>
</gene>
<dbReference type="GO" id="GO:0000160">
    <property type="term" value="P:phosphorelay signal transduction system"/>
    <property type="evidence" value="ECO:0007669"/>
    <property type="project" value="UniProtKB-KW"/>
</dbReference>
<evidence type="ECO:0000259" key="4">
    <source>
        <dbReference type="PROSITE" id="PS50110"/>
    </source>
</evidence>
<dbReference type="STRING" id="1798508.A3A35_02340"/>
<dbReference type="InterPro" id="IPR001789">
    <property type="entry name" value="Sig_transdc_resp-reg_receiver"/>
</dbReference>
<evidence type="ECO:0000313" key="5">
    <source>
        <dbReference type="EMBL" id="OGG72083.1"/>
    </source>
</evidence>
<evidence type="ECO:0000313" key="6">
    <source>
        <dbReference type="Proteomes" id="UP000179115"/>
    </source>
</evidence>
<reference evidence="5 6" key="1">
    <citation type="journal article" date="2016" name="Nat. Commun.">
        <title>Thousands of microbial genomes shed light on interconnected biogeochemical processes in an aquifer system.</title>
        <authorList>
            <person name="Anantharaman K."/>
            <person name="Brown C.T."/>
            <person name="Hug L.A."/>
            <person name="Sharon I."/>
            <person name="Castelle C.J."/>
            <person name="Probst A.J."/>
            <person name="Thomas B.C."/>
            <person name="Singh A."/>
            <person name="Wilkins M.J."/>
            <person name="Karaoz U."/>
            <person name="Brodie E.L."/>
            <person name="Williams K.H."/>
            <person name="Hubbard S.S."/>
            <person name="Banfield J.F."/>
        </authorList>
    </citation>
    <scope>NUCLEOTIDE SEQUENCE [LARGE SCALE GENOMIC DNA]</scope>
</reference>